<dbReference type="InterPro" id="IPR025943">
    <property type="entry name" value="Sigma_54_int_dom_ATP-bd_2"/>
</dbReference>
<dbReference type="Pfam" id="PF00158">
    <property type="entry name" value="Sigma54_activat"/>
    <property type="match status" value="1"/>
</dbReference>
<protein>
    <submittedName>
        <fullName evidence="12">Sigma-54-dependent Fis family transcriptional regulator</fullName>
    </submittedName>
</protein>
<evidence type="ECO:0000256" key="8">
    <source>
        <dbReference type="ARBA" id="ARBA00023163"/>
    </source>
</evidence>
<reference evidence="12 13" key="2">
    <citation type="submission" date="2019-09" db="EMBL/GenBank/DDBJ databases">
        <title>Mesorhizobium sp. MaA-C15 isolated from Microcystis aeruginosa.</title>
        <authorList>
            <person name="Jeong S.E."/>
            <person name="Jin H.M."/>
            <person name="Jeon C.O."/>
        </authorList>
    </citation>
    <scope>NUCLEOTIDE SEQUENCE [LARGE SCALE GENOMIC DNA]</scope>
    <source>
        <strain evidence="12 13">MaA-C15</strain>
    </source>
</reference>
<keyword evidence="1 9" id="KW-0597">Phosphoprotein</keyword>
<dbReference type="SMART" id="SM00448">
    <property type="entry name" value="REC"/>
    <property type="match status" value="1"/>
</dbReference>
<keyword evidence="8" id="KW-0804">Transcription</keyword>
<dbReference type="InterPro" id="IPR002078">
    <property type="entry name" value="Sigma_54_int"/>
</dbReference>
<comment type="caution">
    <text evidence="12">The sequence shown here is derived from an EMBL/GenBank/DDBJ whole genome shotgun (WGS) entry which is preliminary data.</text>
</comment>
<dbReference type="InterPro" id="IPR001261">
    <property type="entry name" value="ArgE/DapE_CS"/>
</dbReference>
<keyword evidence="2" id="KW-0547">Nucleotide-binding</keyword>
<dbReference type="Gene3D" id="3.40.50.2300">
    <property type="match status" value="1"/>
</dbReference>
<dbReference type="PROSITE" id="PS00675">
    <property type="entry name" value="SIGMA54_INTERACT_1"/>
    <property type="match status" value="1"/>
</dbReference>
<dbReference type="Pfam" id="PF25601">
    <property type="entry name" value="AAA_lid_14"/>
    <property type="match status" value="1"/>
</dbReference>
<keyword evidence="3" id="KW-0378">Hydrolase</keyword>
<dbReference type="PANTHER" id="PTHR32071:SF57">
    <property type="entry name" value="C4-DICARBOXYLATE TRANSPORT TRANSCRIPTIONAL REGULATORY PROTEIN DCTD"/>
    <property type="match status" value="1"/>
</dbReference>
<keyword evidence="5" id="KW-0902">Two-component regulatory system</keyword>
<dbReference type="PROSITE" id="PS50110">
    <property type="entry name" value="RESPONSE_REGULATORY"/>
    <property type="match status" value="1"/>
</dbReference>
<reference evidence="12 13" key="1">
    <citation type="submission" date="2019-08" db="EMBL/GenBank/DDBJ databases">
        <authorList>
            <person name="Seo Y.L."/>
        </authorList>
    </citation>
    <scope>NUCLEOTIDE SEQUENCE [LARGE SCALE GENOMIC DNA]</scope>
    <source>
        <strain evidence="12 13">MaA-C15</strain>
    </source>
</reference>
<dbReference type="FunFam" id="3.40.50.2300:FF:000018">
    <property type="entry name" value="DNA-binding transcriptional regulator NtrC"/>
    <property type="match status" value="1"/>
</dbReference>
<organism evidence="12 13">
    <name type="scientific">Neoaquamicrobium microcysteis</name>
    <dbReference type="NCBI Taxonomy" id="2682781"/>
    <lineage>
        <taxon>Bacteria</taxon>
        <taxon>Pseudomonadati</taxon>
        <taxon>Pseudomonadota</taxon>
        <taxon>Alphaproteobacteria</taxon>
        <taxon>Hyphomicrobiales</taxon>
        <taxon>Phyllobacteriaceae</taxon>
        <taxon>Neoaquamicrobium</taxon>
    </lineage>
</organism>
<dbReference type="PROSITE" id="PS00676">
    <property type="entry name" value="SIGMA54_INTERACT_2"/>
    <property type="match status" value="1"/>
</dbReference>
<evidence type="ECO:0000256" key="6">
    <source>
        <dbReference type="ARBA" id="ARBA00023015"/>
    </source>
</evidence>
<feature type="modified residue" description="4-aspartylphosphate" evidence="9">
    <location>
        <position position="54"/>
    </location>
</feature>
<name>A0A5D4GYY4_9HYPH</name>
<dbReference type="OrthoDB" id="9804019at2"/>
<dbReference type="FunFam" id="3.40.50.300:FF:000006">
    <property type="entry name" value="DNA-binding transcriptional regulator NtrC"/>
    <property type="match status" value="1"/>
</dbReference>
<dbReference type="RefSeq" id="WP_148914309.1">
    <property type="nucleotide sequence ID" value="NZ_VSZS01000060.1"/>
</dbReference>
<dbReference type="Pfam" id="PF00072">
    <property type="entry name" value="Response_reg"/>
    <property type="match status" value="1"/>
</dbReference>
<dbReference type="SUPFAM" id="SSF52540">
    <property type="entry name" value="P-loop containing nucleoside triphosphate hydrolases"/>
    <property type="match status" value="1"/>
</dbReference>
<feature type="domain" description="Response regulatory" evidence="11">
    <location>
        <begin position="5"/>
        <end position="119"/>
    </location>
</feature>
<accession>A0A5D4GYY4</accession>
<keyword evidence="7" id="KW-0010">Activator</keyword>
<feature type="domain" description="Sigma-54 factor interaction" evidence="10">
    <location>
        <begin position="145"/>
        <end position="374"/>
    </location>
</feature>
<evidence type="ECO:0000256" key="2">
    <source>
        <dbReference type="ARBA" id="ARBA00022741"/>
    </source>
</evidence>
<dbReference type="GO" id="GO:0006355">
    <property type="term" value="P:regulation of DNA-templated transcription"/>
    <property type="evidence" value="ECO:0007669"/>
    <property type="project" value="InterPro"/>
</dbReference>
<dbReference type="PROSITE" id="PS00758">
    <property type="entry name" value="ARGE_DAPE_CPG2_1"/>
    <property type="match status" value="1"/>
</dbReference>
<keyword evidence="13" id="KW-1185">Reference proteome</keyword>
<dbReference type="PROSITE" id="PS50045">
    <property type="entry name" value="SIGMA54_INTERACT_4"/>
    <property type="match status" value="1"/>
</dbReference>
<dbReference type="AlphaFoldDB" id="A0A5D4GYY4"/>
<dbReference type="PANTHER" id="PTHR32071">
    <property type="entry name" value="TRANSCRIPTIONAL REGULATORY PROTEIN"/>
    <property type="match status" value="1"/>
</dbReference>
<dbReference type="Gene3D" id="1.10.10.60">
    <property type="entry name" value="Homeodomain-like"/>
    <property type="match status" value="1"/>
</dbReference>
<gene>
    <name evidence="12" type="ORF">FY036_08605</name>
</gene>
<dbReference type="GO" id="GO:0000160">
    <property type="term" value="P:phosphorelay signal transduction system"/>
    <property type="evidence" value="ECO:0007669"/>
    <property type="project" value="UniProtKB-KW"/>
</dbReference>
<evidence type="ECO:0000256" key="3">
    <source>
        <dbReference type="ARBA" id="ARBA00022801"/>
    </source>
</evidence>
<dbReference type="GO" id="GO:0005524">
    <property type="term" value="F:ATP binding"/>
    <property type="evidence" value="ECO:0007669"/>
    <property type="project" value="UniProtKB-KW"/>
</dbReference>
<dbReference type="InterPro" id="IPR058031">
    <property type="entry name" value="AAA_lid_NorR"/>
</dbReference>
<evidence type="ECO:0000256" key="7">
    <source>
        <dbReference type="ARBA" id="ARBA00023159"/>
    </source>
</evidence>
<evidence type="ECO:0000256" key="1">
    <source>
        <dbReference type="ARBA" id="ARBA00022553"/>
    </source>
</evidence>
<dbReference type="Gene3D" id="3.40.50.300">
    <property type="entry name" value="P-loop containing nucleotide triphosphate hydrolases"/>
    <property type="match status" value="1"/>
</dbReference>
<dbReference type="Proteomes" id="UP000323258">
    <property type="component" value="Unassembled WGS sequence"/>
</dbReference>
<evidence type="ECO:0000259" key="11">
    <source>
        <dbReference type="PROSITE" id="PS50110"/>
    </source>
</evidence>
<keyword evidence="4" id="KW-0067">ATP-binding</keyword>
<dbReference type="EMBL" id="VSZS01000060">
    <property type="protein sequence ID" value="TYR33109.1"/>
    <property type="molecule type" value="Genomic_DNA"/>
</dbReference>
<dbReference type="InterPro" id="IPR002197">
    <property type="entry name" value="HTH_Fis"/>
</dbReference>
<dbReference type="CDD" id="cd00009">
    <property type="entry name" value="AAA"/>
    <property type="match status" value="1"/>
</dbReference>
<keyword evidence="6" id="KW-0805">Transcription regulation</keyword>
<dbReference type="InterPro" id="IPR027417">
    <property type="entry name" value="P-loop_NTPase"/>
</dbReference>
<dbReference type="SUPFAM" id="SSF46689">
    <property type="entry name" value="Homeodomain-like"/>
    <property type="match status" value="1"/>
</dbReference>
<evidence type="ECO:0000256" key="5">
    <source>
        <dbReference type="ARBA" id="ARBA00023012"/>
    </source>
</evidence>
<dbReference type="PRINTS" id="PR01590">
    <property type="entry name" value="HTHFIS"/>
</dbReference>
<dbReference type="GO" id="GO:0043565">
    <property type="term" value="F:sequence-specific DNA binding"/>
    <property type="evidence" value="ECO:0007669"/>
    <property type="project" value="InterPro"/>
</dbReference>
<dbReference type="InterPro" id="IPR009057">
    <property type="entry name" value="Homeodomain-like_sf"/>
</dbReference>
<dbReference type="InterPro" id="IPR001789">
    <property type="entry name" value="Sig_transdc_resp-reg_receiver"/>
</dbReference>
<dbReference type="Pfam" id="PF02954">
    <property type="entry name" value="HTH_8"/>
    <property type="match status" value="1"/>
</dbReference>
<evidence type="ECO:0000256" key="9">
    <source>
        <dbReference type="PROSITE-ProRule" id="PRU00169"/>
    </source>
</evidence>
<dbReference type="SMART" id="SM00382">
    <property type="entry name" value="AAA"/>
    <property type="match status" value="1"/>
</dbReference>
<evidence type="ECO:0000256" key="4">
    <source>
        <dbReference type="ARBA" id="ARBA00022840"/>
    </source>
</evidence>
<evidence type="ECO:0000313" key="12">
    <source>
        <dbReference type="EMBL" id="TYR33109.1"/>
    </source>
</evidence>
<dbReference type="InterPro" id="IPR011006">
    <property type="entry name" value="CheY-like_superfamily"/>
</dbReference>
<evidence type="ECO:0000259" key="10">
    <source>
        <dbReference type="PROSITE" id="PS50045"/>
    </source>
</evidence>
<proteinExistence type="predicted"/>
<dbReference type="InterPro" id="IPR025662">
    <property type="entry name" value="Sigma_54_int_dom_ATP-bd_1"/>
</dbReference>
<evidence type="ECO:0000313" key="13">
    <source>
        <dbReference type="Proteomes" id="UP000323258"/>
    </source>
</evidence>
<dbReference type="SUPFAM" id="SSF52172">
    <property type="entry name" value="CheY-like"/>
    <property type="match status" value="1"/>
</dbReference>
<dbReference type="Gene3D" id="1.10.8.60">
    <property type="match status" value="1"/>
</dbReference>
<sequence>MSRGTVLLVDDEDNVRESAREWLSLSGFDVATAPDAETAIARLNPASCDALITDVRMPGMGGVALLEVVRMRDPSLPVILLTGHGDVALAVEAMRGGAHDFLEKPYDADHLVAVLDRAVAQRRLNAEVHRLRDAVGTTAPLETRFVGLSAAAQSLRTQIAQLASLDVDVLVHGETGTGKEVVARALHDFGKRRARPFVALNCAAIPESVFESEIFGHDRGAFTGAAQKRVGRIEHADGGTVFLDEIESMPLSLQAKLLRVIQERVLEPLGSNRQVPVDVRFVAATKSDLRTESEAGRFRADLYFRLATVSLAIPPLRRRRQDVGLLFRHFCLDAAARHAVAVPEPSRGLLTTLEDAEWPGNARELRAAAERFALGLPLDAVAFGAEDADADAAADLPARVAAYEARLIAQALADADGNTQEASRLLGVPLRTLNEKIVRHGLRPQRS</sequence>
<dbReference type="InterPro" id="IPR003593">
    <property type="entry name" value="AAA+_ATPase"/>
</dbReference>